<evidence type="ECO:0000256" key="1">
    <source>
        <dbReference type="SAM" id="MobiDB-lite"/>
    </source>
</evidence>
<dbReference type="WBParaSite" id="PTRK_0000797500.1">
    <property type="protein sequence ID" value="PTRK_0000797500.1"/>
    <property type="gene ID" value="PTRK_0000797500"/>
</dbReference>
<name>A0A0N4ZJ68_PARTI</name>
<keyword evidence="2" id="KW-1185">Reference proteome</keyword>
<feature type="compositionally biased region" description="Basic and acidic residues" evidence="1">
    <location>
        <begin position="108"/>
        <end position="117"/>
    </location>
</feature>
<reference evidence="3" key="1">
    <citation type="submission" date="2017-02" db="UniProtKB">
        <authorList>
            <consortium name="WormBaseParasite"/>
        </authorList>
    </citation>
    <scope>IDENTIFICATION</scope>
</reference>
<feature type="region of interest" description="Disordered" evidence="1">
    <location>
        <begin position="103"/>
        <end position="127"/>
    </location>
</feature>
<accession>A0A0N4ZJ68</accession>
<dbReference type="Proteomes" id="UP000038045">
    <property type="component" value="Unplaced"/>
</dbReference>
<evidence type="ECO:0000313" key="3">
    <source>
        <dbReference type="WBParaSite" id="PTRK_0000797500.1"/>
    </source>
</evidence>
<evidence type="ECO:0000313" key="2">
    <source>
        <dbReference type="Proteomes" id="UP000038045"/>
    </source>
</evidence>
<protein>
    <submittedName>
        <fullName evidence="3">RRM domain-containing protein</fullName>
    </submittedName>
</protein>
<sequence length="127" mass="14996">MTVGKKKYYDSTHYATRNQESTFRIYGVDLSVGPCHFLRYFKENNFVCEYVDSFSEGSFVFASFNKQELYRLRTHMHQLNGIIMIPGIKSPITFRLEDVSNNRRRPHLKSDQDDQVAKRRRFESSGI</sequence>
<dbReference type="AlphaFoldDB" id="A0A0N4ZJ68"/>
<proteinExistence type="predicted"/>
<organism evidence="2 3">
    <name type="scientific">Parastrongyloides trichosuri</name>
    <name type="common">Possum-specific nematode worm</name>
    <dbReference type="NCBI Taxonomy" id="131310"/>
    <lineage>
        <taxon>Eukaryota</taxon>
        <taxon>Metazoa</taxon>
        <taxon>Ecdysozoa</taxon>
        <taxon>Nematoda</taxon>
        <taxon>Chromadorea</taxon>
        <taxon>Rhabditida</taxon>
        <taxon>Tylenchina</taxon>
        <taxon>Panagrolaimomorpha</taxon>
        <taxon>Strongyloidoidea</taxon>
        <taxon>Strongyloididae</taxon>
        <taxon>Parastrongyloides</taxon>
    </lineage>
</organism>